<proteinExistence type="predicted"/>
<protein>
    <recommendedName>
        <fullName evidence="3">PASTA domain-containing protein</fullName>
    </recommendedName>
</protein>
<feature type="domain" description="PASTA" evidence="3">
    <location>
        <begin position="69"/>
        <end position="136"/>
    </location>
</feature>
<organism evidence="4">
    <name type="scientific">bioreactor metagenome</name>
    <dbReference type="NCBI Taxonomy" id="1076179"/>
    <lineage>
        <taxon>unclassified sequences</taxon>
        <taxon>metagenomes</taxon>
        <taxon>ecological metagenomes</taxon>
    </lineage>
</organism>
<dbReference type="EMBL" id="VSSQ01056113">
    <property type="protein sequence ID" value="MPN09976.1"/>
    <property type="molecule type" value="Genomic_DNA"/>
</dbReference>
<dbReference type="Pfam" id="PF03793">
    <property type="entry name" value="PASTA"/>
    <property type="match status" value="1"/>
</dbReference>
<gene>
    <name evidence="4" type="ORF">SDC9_157269</name>
</gene>
<evidence type="ECO:0000313" key="4">
    <source>
        <dbReference type="EMBL" id="MPN09976.1"/>
    </source>
</evidence>
<sequence>MPSVAGHDGKFNGRQALLIAGGIVALLLVVLLIWLMIRGMVPKAPTTSSLPQSSSVVSATPTPSPAPTAEPAVKVPDFVNQLYTDIQANTEYQQKFIFNVTEEYSDNVDKGKVISQTPVRDADRPADHRIDLVVSKGRKSVTVPDFRNYTRGDVVTILTNAGIKAENIRFAEIANDGTMSPGLSVKADREIGSEMNPELDTITVYMAGPIPTPTPTPINISVSGG</sequence>
<evidence type="ECO:0000259" key="3">
    <source>
        <dbReference type="PROSITE" id="PS51178"/>
    </source>
</evidence>
<keyword evidence="2" id="KW-0812">Transmembrane</keyword>
<evidence type="ECO:0000256" key="2">
    <source>
        <dbReference type="SAM" id="Phobius"/>
    </source>
</evidence>
<dbReference type="CDD" id="cd06577">
    <property type="entry name" value="PASTA_pknB"/>
    <property type="match status" value="1"/>
</dbReference>
<comment type="caution">
    <text evidence="4">The sequence shown here is derived from an EMBL/GenBank/DDBJ whole genome shotgun (WGS) entry which is preliminary data.</text>
</comment>
<dbReference type="Gene3D" id="3.30.10.20">
    <property type="match status" value="1"/>
</dbReference>
<name>A0A645F8M4_9ZZZZ</name>
<reference evidence="4" key="1">
    <citation type="submission" date="2019-08" db="EMBL/GenBank/DDBJ databases">
        <authorList>
            <person name="Kucharzyk K."/>
            <person name="Murdoch R.W."/>
            <person name="Higgins S."/>
            <person name="Loffler F."/>
        </authorList>
    </citation>
    <scope>NUCLEOTIDE SEQUENCE</scope>
</reference>
<keyword evidence="2" id="KW-1133">Transmembrane helix</keyword>
<dbReference type="SMART" id="SM00740">
    <property type="entry name" value="PASTA"/>
    <property type="match status" value="2"/>
</dbReference>
<feature type="transmembrane region" description="Helical" evidence="2">
    <location>
        <begin position="16"/>
        <end position="37"/>
    </location>
</feature>
<keyword evidence="2" id="KW-0472">Membrane</keyword>
<dbReference type="InterPro" id="IPR005543">
    <property type="entry name" value="PASTA_dom"/>
</dbReference>
<evidence type="ECO:0000256" key="1">
    <source>
        <dbReference type="SAM" id="MobiDB-lite"/>
    </source>
</evidence>
<dbReference type="PROSITE" id="PS51178">
    <property type="entry name" value="PASTA"/>
    <property type="match status" value="1"/>
</dbReference>
<feature type="compositionally biased region" description="Low complexity" evidence="1">
    <location>
        <begin position="45"/>
        <end position="61"/>
    </location>
</feature>
<dbReference type="AlphaFoldDB" id="A0A645F8M4"/>
<accession>A0A645F8M4</accession>
<feature type="region of interest" description="Disordered" evidence="1">
    <location>
        <begin position="45"/>
        <end position="71"/>
    </location>
</feature>